<comment type="subcellular location">
    <subcellularLocation>
        <location evidence="3 12">Cytoplasm</location>
    </subcellularLocation>
</comment>
<dbReference type="CDD" id="cd06223">
    <property type="entry name" value="PRTases_typeI"/>
    <property type="match status" value="1"/>
</dbReference>
<dbReference type="SUPFAM" id="SSF53271">
    <property type="entry name" value="PRTase-like"/>
    <property type="match status" value="1"/>
</dbReference>
<reference evidence="15" key="1">
    <citation type="submission" date="2016-10" db="EMBL/GenBank/DDBJ databases">
        <authorList>
            <person name="Varghese N."/>
            <person name="Submissions S."/>
        </authorList>
    </citation>
    <scope>NUCLEOTIDE SEQUENCE [LARGE SCALE GENOMIC DNA]</scope>
    <source>
        <strain evidence="15">DSM 22619</strain>
    </source>
</reference>
<feature type="domain" description="Phosphoribosyltransferase" evidence="13">
    <location>
        <begin position="40"/>
        <end position="150"/>
    </location>
</feature>
<evidence type="ECO:0000256" key="8">
    <source>
        <dbReference type="ARBA" id="ARBA00022490"/>
    </source>
</evidence>
<evidence type="ECO:0000313" key="14">
    <source>
        <dbReference type="EMBL" id="SDC62175.1"/>
    </source>
</evidence>
<dbReference type="NCBIfam" id="NF002636">
    <property type="entry name" value="PRK02304.1-5"/>
    <property type="match status" value="1"/>
</dbReference>
<dbReference type="NCBIfam" id="TIGR01090">
    <property type="entry name" value="apt"/>
    <property type="match status" value="1"/>
</dbReference>
<proteinExistence type="inferred from homology"/>
<evidence type="ECO:0000256" key="12">
    <source>
        <dbReference type="HAMAP-Rule" id="MF_00004"/>
    </source>
</evidence>
<dbReference type="AlphaFoldDB" id="A0A1G6N4X0"/>
<evidence type="ECO:0000313" key="15">
    <source>
        <dbReference type="Proteomes" id="UP000198528"/>
    </source>
</evidence>
<organism evidence="14 15">
    <name type="scientific">Parafannyhessea umbonata</name>
    <dbReference type="NCBI Taxonomy" id="604330"/>
    <lineage>
        <taxon>Bacteria</taxon>
        <taxon>Bacillati</taxon>
        <taxon>Actinomycetota</taxon>
        <taxon>Coriobacteriia</taxon>
        <taxon>Coriobacteriales</taxon>
        <taxon>Atopobiaceae</taxon>
        <taxon>Parafannyhessea</taxon>
    </lineage>
</organism>
<evidence type="ECO:0000256" key="6">
    <source>
        <dbReference type="ARBA" id="ARBA00011738"/>
    </source>
</evidence>
<dbReference type="InterPro" id="IPR000836">
    <property type="entry name" value="PRTase_dom"/>
</dbReference>
<keyword evidence="8 12" id="KW-0963">Cytoplasm</keyword>
<dbReference type="HAMAP" id="MF_00004">
    <property type="entry name" value="Aden_phosphoribosyltr"/>
    <property type="match status" value="1"/>
</dbReference>
<accession>A0A1G6N4X0</accession>
<dbReference type="UniPathway" id="UPA00588">
    <property type="reaction ID" value="UER00646"/>
</dbReference>
<gene>
    <name evidence="12" type="primary">apt</name>
    <name evidence="14" type="ORF">SAMN04487824_12824</name>
</gene>
<dbReference type="GO" id="GO:0005737">
    <property type="term" value="C:cytoplasm"/>
    <property type="evidence" value="ECO:0007669"/>
    <property type="project" value="UniProtKB-SubCell"/>
</dbReference>
<evidence type="ECO:0000256" key="3">
    <source>
        <dbReference type="ARBA" id="ARBA00004496"/>
    </source>
</evidence>
<dbReference type="Proteomes" id="UP000198528">
    <property type="component" value="Unassembled WGS sequence"/>
</dbReference>
<dbReference type="GO" id="GO:0002055">
    <property type="term" value="F:adenine binding"/>
    <property type="evidence" value="ECO:0007669"/>
    <property type="project" value="TreeGrafter"/>
</dbReference>
<dbReference type="NCBIfam" id="NF002634">
    <property type="entry name" value="PRK02304.1-3"/>
    <property type="match status" value="1"/>
</dbReference>
<dbReference type="InterPro" id="IPR050054">
    <property type="entry name" value="UPRTase/APRTase"/>
</dbReference>
<keyword evidence="9 12" id="KW-0328">Glycosyltransferase</keyword>
<sequence length="177" mass="18898">MAESDYAGLIVDIPDYPEPGVIFKDITPLMADPKGFAAAIDDLADHFKDAGITKVVGAEARGFLVGAPVAYRLGAGFVPARKPGKLPRDVYSQSYSLEYGTDELQIHKDALSADDKVLIIDDLVATGGTAVATAKLVEQAGAEVMGFGFILELCYLDPRKEIGAAYDQDVFTLIKVK</sequence>
<dbReference type="InterPro" id="IPR005764">
    <property type="entry name" value="Ade_phspho_trans"/>
</dbReference>
<comment type="pathway">
    <text evidence="4 12">Purine metabolism; AMP biosynthesis via salvage pathway; AMP from adenine: step 1/1.</text>
</comment>
<evidence type="ECO:0000256" key="2">
    <source>
        <dbReference type="ARBA" id="ARBA00003968"/>
    </source>
</evidence>
<evidence type="ECO:0000256" key="1">
    <source>
        <dbReference type="ARBA" id="ARBA00000868"/>
    </source>
</evidence>
<dbReference type="GO" id="GO:0016208">
    <property type="term" value="F:AMP binding"/>
    <property type="evidence" value="ECO:0007669"/>
    <property type="project" value="TreeGrafter"/>
</dbReference>
<dbReference type="GO" id="GO:0003999">
    <property type="term" value="F:adenine phosphoribosyltransferase activity"/>
    <property type="evidence" value="ECO:0007669"/>
    <property type="project" value="UniProtKB-UniRule"/>
</dbReference>
<keyword evidence="15" id="KW-1185">Reference proteome</keyword>
<comment type="similarity">
    <text evidence="5 12">Belongs to the purine/pyrimidine phosphoribosyltransferase family.</text>
</comment>
<evidence type="ECO:0000259" key="13">
    <source>
        <dbReference type="Pfam" id="PF00156"/>
    </source>
</evidence>
<dbReference type="GO" id="GO:0006166">
    <property type="term" value="P:purine ribonucleoside salvage"/>
    <property type="evidence" value="ECO:0007669"/>
    <property type="project" value="UniProtKB-UniRule"/>
</dbReference>
<comment type="function">
    <text evidence="2 12">Catalyzes a salvage reaction resulting in the formation of AMP, that is energically less costly than de novo synthesis.</text>
</comment>
<protein>
    <recommendedName>
        <fullName evidence="7 12">Adenine phosphoribosyltransferase</fullName>
        <shortName evidence="12">APRT</shortName>
        <ecNumber evidence="7 12">2.4.2.7</ecNumber>
    </recommendedName>
</protein>
<evidence type="ECO:0000256" key="4">
    <source>
        <dbReference type="ARBA" id="ARBA00004659"/>
    </source>
</evidence>
<keyword evidence="11 12" id="KW-0660">Purine salvage</keyword>
<dbReference type="EC" id="2.4.2.7" evidence="7 12"/>
<dbReference type="PANTHER" id="PTHR32315">
    <property type="entry name" value="ADENINE PHOSPHORIBOSYLTRANSFERASE"/>
    <property type="match status" value="1"/>
</dbReference>
<comment type="catalytic activity">
    <reaction evidence="1 12">
        <text>AMP + diphosphate = 5-phospho-alpha-D-ribose 1-diphosphate + adenine</text>
        <dbReference type="Rhea" id="RHEA:16609"/>
        <dbReference type="ChEBI" id="CHEBI:16708"/>
        <dbReference type="ChEBI" id="CHEBI:33019"/>
        <dbReference type="ChEBI" id="CHEBI:58017"/>
        <dbReference type="ChEBI" id="CHEBI:456215"/>
        <dbReference type="EC" id="2.4.2.7"/>
    </reaction>
</comment>
<evidence type="ECO:0000256" key="9">
    <source>
        <dbReference type="ARBA" id="ARBA00022676"/>
    </source>
</evidence>
<dbReference type="InterPro" id="IPR029057">
    <property type="entry name" value="PRTase-like"/>
</dbReference>
<dbReference type="FunFam" id="3.40.50.2020:FF:000004">
    <property type="entry name" value="Adenine phosphoribosyltransferase"/>
    <property type="match status" value="1"/>
</dbReference>
<dbReference type="Gene3D" id="3.40.50.2020">
    <property type="match status" value="1"/>
</dbReference>
<dbReference type="RefSeq" id="WP_090847669.1">
    <property type="nucleotide sequence ID" value="NZ_FMZL01000028.1"/>
</dbReference>
<evidence type="ECO:0000256" key="7">
    <source>
        <dbReference type="ARBA" id="ARBA00011893"/>
    </source>
</evidence>
<evidence type="ECO:0000256" key="11">
    <source>
        <dbReference type="ARBA" id="ARBA00022726"/>
    </source>
</evidence>
<name>A0A1G6N4X0_9ACTN</name>
<evidence type="ECO:0000256" key="10">
    <source>
        <dbReference type="ARBA" id="ARBA00022679"/>
    </source>
</evidence>
<dbReference type="PANTHER" id="PTHR32315:SF3">
    <property type="entry name" value="ADENINE PHOSPHORIBOSYLTRANSFERASE"/>
    <property type="match status" value="1"/>
</dbReference>
<dbReference type="GO" id="GO:0006168">
    <property type="term" value="P:adenine salvage"/>
    <property type="evidence" value="ECO:0007669"/>
    <property type="project" value="InterPro"/>
</dbReference>
<keyword evidence="10 12" id="KW-0808">Transferase</keyword>
<evidence type="ECO:0000256" key="5">
    <source>
        <dbReference type="ARBA" id="ARBA00008391"/>
    </source>
</evidence>
<dbReference type="Pfam" id="PF00156">
    <property type="entry name" value="Pribosyltran"/>
    <property type="match status" value="1"/>
</dbReference>
<dbReference type="STRING" id="604330.SAMN04489857_0827"/>
<dbReference type="EMBL" id="FMZL01000028">
    <property type="protein sequence ID" value="SDC62175.1"/>
    <property type="molecule type" value="Genomic_DNA"/>
</dbReference>
<comment type="subunit">
    <text evidence="6 12">Homodimer.</text>
</comment>
<dbReference type="GO" id="GO:0044209">
    <property type="term" value="P:AMP salvage"/>
    <property type="evidence" value="ECO:0007669"/>
    <property type="project" value="UniProtKB-UniRule"/>
</dbReference>